<feature type="compositionally biased region" description="Acidic residues" evidence="10">
    <location>
        <begin position="54"/>
        <end position="74"/>
    </location>
</feature>
<dbReference type="GO" id="GO:0006605">
    <property type="term" value="P:protein targeting"/>
    <property type="evidence" value="ECO:0007669"/>
    <property type="project" value="UniProtKB-UniRule"/>
</dbReference>
<dbReference type="GO" id="GO:0005886">
    <property type="term" value="C:plasma membrane"/>
    <property type="evidence" value="ECO:0007669"/>
    <property type="project" value="UniProtKB-SubCell"/>
</dbReference>
<evidence type="ECO:0000313" key="12">
    <source>
        <dbReference type="Proteomes" id="UP000198546"/>
    </source>
</evidence>
<comment type="function">
    <text evidence="9">Essential subunit of the Sec protein translocation channel SecYEG. Clamps together the 2 halves of SecY. May contact the channel plug during translocation.</text>
</comment>
<evidence type="ECO:0000256" key="1">
    <source>
        <dbReference type="ARBA" id="ARBA00004370"/>
    </source>
</evidence>
<evidence type="ECO:0000256" key="6">
    <source>
        <dbReference type="ARBA" id="ARBA00022989"/>
    </source>
</evidence>
<keyword evidence="3 9" id="KW-1003">Cell membrane</keyword>
<evidence type="ECO:0000256" key="9">
    <source>
        <dbReference type="HAMAP-Rule" id="MF_00422"/>
    </source>
</evidence>
<feature type="compositionally biased region" description="Acidic residues" evidence="10">
    <location>
        <begin position="96"/>
        <end position="112"/>
    </location>
</feature>
<dbReference type="STRING" id="675864.SAMN04489747_1573"/>
<feature type="compositionally biased region" description="Basic and acidic residues" evidence="10">
    <location>
        <begin position="75"/>
        <end position="87"/>
    </location>
</feature>
<keyword evidence="7 9" id="KW-0811">Translocation</keyword>
<dbReference type="PROSITE" id="PS01067">
    <property type="entry name" value="SECE_SEC61G"/>
    <property type="match status" value="1"/>
</dbReference>
<feature type="region of interest" description="Disordered" evidence="10">
    <location>
        <begin position="1"/>
        <end position="168"/>
    </location>
</feature>
<dbReference type="PANTHER" id="PTHR33910:SF1">
    <property type="entry name" value="PROTEIN TRANSLOCASE SUBUNIT SECE"/>
    <property type="match status" value="1"/>
</dbReference>
<evidence type="ECO:0000256" key="2">
    <source>
        <dbReference type="ARBA" id="ARBA00022448"/>
    </source>
</evidence>
<comment type="subcellular location">
    <subcellularLocation>
        <location evidence="9">Cell membrane</location>
        <topology evidence="9">Single-pass membrane protein</topology>
    </subcellularLocation>
    <subcellularLocation>
        <location evidence="1">Membrane</location>
    </subcellularLocation>
</comment>
<name>A0A1G6WZV1_9ACTN</name>
<dbReference type="GO" id="GO:0043952">
    <property type="term" value="P:protein transport by the Sec complex"/>
    <property type="evidence" value="ECO:0007669"/>
    <property type="project" value="UniProtKB-UniRule"/>
</dbReference>
<gene>
    <name evidence="9" type="primary">secE</name>
    <name evidence="11" type="ORF">SAMN04489747_1573</name>
</gene>
<feature type="transmembrane region" description="Helical" evidence="9">
    <location>
        <begin position="191"/>
        <end position="218"/>
    </location>
</feature>
<dbReference type="Gene3D" id="1.20.5.1030">
    <property type="entry name" value="Preprotein translocase secy subunit"/>
    <property type="match status" value="1"/>
</dbReference>
<proteinExistence type="inferred from homology"/>
<dbReference type="GO" id="GO:0009306">
    <property type="term" value="P:protein secretion"/>
    <property type="evidence" value="ECO:0007669"/>
    <property type="project" value="UniProtKB-UniRule"/>
</dbReference>
<dbReference type="GO" id="GO:0008320">
    <property type="term" value="F:protein transmembrane transporter activity"/>
    <property type="evidence" value="ECO:0007669"/>
    <property type="project" value="UniProtKB-UniRule"/>
</dbReference>
<comment type="similarity">
    <text evidence="9">Belongs to the SecE/SEC61-gamma family.</text>
</comment>
<comment type="subunit">
    <text evidence="9">Component of the Sec protein translocase complex. Heterotrimer consisting of SecY, SecE and SecG subunits. The heterotrimers can form oligomers, although 1 heterotrimer is thought to be able to translocate proteins. Interacts with the ribosome. Interacts with SecDF, and other proteins may be involved. Interacts with SecA.</text>
</comment>
<protein>
    <recommendedName>
        <fullName evidence="9">Protein translocase subunit SecE</fullName>
    </recommendedName>
</protein>
<feature type="compositionally biased region" description="Gly residues" evidence="10">
    <location>
        <begin position="40"/>
        <end position="51"/>
    </location>
</feature>
<keyword evidence="12" id="KW-1185">Reference proteome</keyword>
<evidence type="ECO:0000256" key="7">
    <source>
        <dbReference type="ARBA" id="ARBA00023010"/>
    </source>
</evidence>
<keyword evidence="4 9" id="KW-0812">Transmembrane</keyword>
<evidence type="ECO:0000256" key="3">
    <source>
        <dbReference type="ARBA" id="ARBA00022475"/>
    </source>
</evidence>
<dbReference type="PANTHER" id="PTHR33910">
    <property type="entry name" value="PROTEIN TRANSLOCASE SUBUNIT SECE"/>
    <property type="match status" value="1"/>
</dbReference>
<evidence type="ECO:0000256" key="10">
    <source>
        <dbReference type="SAM" id="MobiDB-lite"/>
    </source>
</evidence>
<dbReference type="OrthoDB" id="9805743at2"/>
<dbReference type="RefSeq" id="WP_090592162.1">
    <property type="nucleotide sequence ID" value="NZ_LT629688.1"/>
</dbReference>
<reference evidence="11 12" key="1">
    <citation type="submission" date="2016-10" db="EMBL/GenBank/DDBJ databases">
        <authorList>
            <person name="de Groot N.N."/>
        </authorList>
    </citation>
    <scope>NUCLEOTIDE SEQUENCE [LARGE SCALE GENOMIC DNA]</scope>
    <source>
        <strain evidence="11 12">MON 2.2</strain>
    </source>
</reference>
<dbReference type="InterPro" id="IPR001901">
    <property type="entry name" value="Translocase_SecE/Sec61-g"/>
</dbReference>
<keyword evidence="2 9" id="KW-0813">Transport</keyword>
<keyword evidence="6 9" id="KW-1133">Transmembrane helix</keyword>
<dbReference type="NCBIfam" id="TIGR00964">
    <property type="entry name" value="secE_bact"/>
    <property type="match status" value="1"/>
</dbReference>
<evidence type="ECO:0000256" key="4">
    <source>
        <dbReference type="ARBA" id="ARBA00022692"/>
    </source>
</evidence>
<dbReference type="HAMAP" id="MF_00422">
    <property type="entry name" value="SecE"/>
    <property type="match status" value="1"/>
</dbReference>
<dbReference type="Proteomes" id="UP000198546">
    <property type="component" value="Chromosome i"/>
</dbReference>
<organism evidence="11 12">
    <name type="scientific">Auraticoccus monumenti</name>
    <dbReference type="NCBI Taxonomy" id="675864"/>
    <lineage>
        <taxon>Bacteria</taxon>
        <taxon>Bacillati</taxon>
        <taxon>Actinomycetota</taxon>
        <taxon>Actinomycetes</taxon>
        <taxon>Propionibacteriales</taxon>
        <taxon>Propionibacteriaceae</taxon>
        <taxon>Auraticoccus</taxon>
    </lineage>
</organism>
<evidence type="ECO:0000256" key="5">
    <source>
        <dbReference type="ARBA" id="ARBA00022927"/>
    </source>
</evidence>
<dbReference type="EMBL" id="LT629688">
    <property type="protein sequence ID" value="SDD71173.1"/>
    <property type="molecule type" value="Genomic_DNA"/>
</dbReference>
<accession>A0A1G6WZV1</accession>
<keyword evidence="8 9" id="KW-0472">Membrane</keyword>
<evidence type="ECO:0000256" key="8">
    <source>
        <dbReference type="ARBA" id="ARBA00023136"/>
    </source>
</evidence>
<dbReference type="AlphaFoldDB" id="A0A1G6WZV1"/>
<dbReference type="InterPro" id="IPR038379">
    <property type="entry name" value="SecE_sf"/>
</dbReference>
<dbReference type="Pfam" id="PF00584">
    <property type="entry name" value="SecE"/>
    <property type="match status" value="1"/>
</dbReference>
<dbReference type="GO" id="GO:0065002">
    <property type="term" value="P:intracellular protein transmembrane transport"/>
    <property type="evidence" value="ECO:0007669"/>
    <property type="project" value="UniProtKB-UniRule"/>
</dbReference>
<evidence type="ECO:0000313" key="11">
    <source>
        <dbReference type="EMBL" id="SDD71173.1"/>
    </source>
</evidence>
<sequence length="222" mass="23208">MADEKSSDPTPGSDPASPREPEQVGGADALQPEGSDPAGTPGGDVPGGQLPGDGADDAPLADEPDDDTADDDTAAADRSHDGADRTAARAMTPDVPADEPTDDELRDGDEPTGPELAGVSASRRPVRRDRAQEGAGSGTELAPSKGRATRRRGEAEADATPGRTNPATFVNESVGELRKVVWPTAEQMRTYFVVVLVFVVFMITVVSSLDLLFGWALLQVFR</sequence>
<dbReference type="InterPro" id="IPR005807">
    <property type="entry name" value="SecE_bac"/>
</dbReference>
<keyword evidence="5 9" id="KW-0653">Protein transport</keyword>